<proteinExistence type="predicted"/>
<dbReference type="EMBL" id="VUMU01000011">
    <property type="protein sequence ID" value="MST58506.1"/>
    <property type="molecule type" value="Genomic_DNA"/>
</dbReference>
<accession>A0A6L5YJD7</accession>
<keyword evidence="2" id="KW-1185">Reference proteome</keyword>
<comment type="caution">
    <text evidence="1">The sequence shown here is derived from an EMBL/GenBank/DDBJ whole genome shotgun (WGS) entry which is preliminary data.</text>
</comment>
<protein>
    <recommendedName>
        <fullName evidence="3">Endonuclease/exonuclease/phosphatase domain-containing protein</fullName>
    </recommendedName>
</protein>
<evidence type="ECO:0000313" key="1">
    <source>
        <dbReference type="EMBL" id="MST58506.1"/>
    </source>
</evidence>
<organism evidence="1 2">
    <name type="scientific">Waltera intestinalis</name>
    <dbReference type="NCBI Taxonomy" id="2606635"/>
    <lineage>
        <taxon>Bacteria</taxon>
        <taxon>Bacillati</taxon>
        <taxon>Bacillota</taxon>
        <taxon>Clostridia</taxon>
        <taxon>Lachnospirales</taxon>
        <taxon>Lachnospiraceae</taxon>
        <taxon>Waltera</taxon>
    </lineage>
</organism>
<dbReference type="AlphaFoldDB" id="A0A6L5YJD7"/>
<name>A0A6L5YJD7_9FIRM</name>
<dbReference type="RefSeq" id="WP_154496653.1">
    <property type="nucleotide sequence ID" value="NZ_VUMU01000011.1"/>
</dbReference>
<sequence length="312" mass="36432">MRLRIKEWTLNLSSKDNIVIPYKYIAETLLTKRGEDIPDIIILNEYVPQNNSCKKLKKLFEDKGYSSFYQGENTINQTIMLVREELKPSQVNEPVKIDPLKGEIFNIWPYIVHVQIALKGTIYNVIGCRIRIGQTINYWKETISDKLKQEIEQKNREEAKARKQQFDIILNYISSLKLENIIMVGDFNNYRDNTPVADWNLNVIDQAIQGKLIRETPKDSGSWSACYNAEEKSIFTSKLGWKSQSVYYFRLDHLFISPEMSPMIRDKSYDWEFALQEITNESPNCVLDKNNNIQIKQGFPDHAIFAVTIETE</sequence>
<evidence type="ECO:0008006" key="3">
    <source>
        <dbReference type="Google" id="ProtNLM"/>
    </source>
</evidence>
<evidence type="ECO:0000313" key="2">
    <source>
        <dbReference type="Proteomes" id="UP000476055"/>
    </source>
</evidence>
<dbReference type="InterPro" id="IPR036691">
    <property type="entry name" value="Endo/exonu/phosph_ase_sf"/>
</dbReference>
<gene>
    <name evidence="1" type="ORF">FYJ59_09715</name>
</gene>
<dbReference type="Gene3D" id="3.60.10.10">
    <property type="entry name" value="Endonuclease/exonuclease/phosphatase"/>
    <property type="match status" value="1"/>
</dbReference>
<reference evidence="1 2" key="1">
    <citation type="submission" date="2019-08" db="EMBL/GenBank/DDBJ databases">
        <title>In-depth cultivation of the pig gut microbiome towards novel bacterial diversity and tailored functional studies.</title>
        <authorList>
            <person name="Wylensek D."/>
            <person name="Hitch T.C.A."/>
            <person name="Clavel T."/>
        </authorList>
    </citation>
    <scope>NUCLEOTIDE SEQUENCE [LARGE SCALE GENOMIC DNA]</scope>
    <source>
        <strain evidence="1 2">WCA3-601-WT-6H</strain>
    </source>
</reference>
<dbReference type="Proteomes" id="UP000476055">
    <property type="component" value="Unassembled WGS sequence"/>
</dbReference>
<dbReference type="SUPFAM" id="SSF56219">
    <property type="entry name" value="DNase I-like"/>
    <property type="match status" value="1"/>
</dbReference>